<feature type="compositionally biased region" description="Basic and acidic residues" evidence="1">
    <location>
        <begin position="75"/>
        <end position="84"/>
    </location>
</feature>
<organism evidence="2 3">
    <name type="scientific">Portunus trituberculatus</name>
    <name type="common">Swimming crab</name>
    <name type="synonym">Neptunus trituberculatus</name>
    <dbReference type="NCBI Taxonomy" id="210409"/>
    <lineage>
        <taxon>Eukaryota</taxon>
        <taxon>Metazoa</taxon>
        <taxon>Ecdysozoa</taxon>
        <taxon>Arthropoda</taxon>
        <taxon>Crustacea</taxon>
        <taxon>Multicrustacea</taxon>
        <taxon>Malacostraca</taxon>
        <taxon>Eumalacostraca</taxon>
        <taxon>Eucarida</taxon>
        <taxon>Decapoda</taxon>
        <taxon>Pleocyemata</taxon>
        <taxon>Brachyura</taxon>
        <taxon>Eubrachyura</taxon>
        <taxon>Portunoidea</taxon>
        <taxon>Portunidae</taxon>
        <taxon>Portuninae</taxon>
        <taxon>Portunus</taxon>
    </lineage>
</organism>
<protein>
    <submittedName>
        <fullName evidence="2">Uncharacterized protein</fullName>
    </submittedName>
</protein>
<evidence type="ECO:0000256" key="1">
    <source>
        <dbReference type="SAM" id="MobiDB-lite"/>
    </source>
</evidence>
<sequence>MESFLISCPSSSTNEEAVAVASGITHVGKIHQPLGRLLRETNTGHRAAATVANLIKMFTLEKDEITRNEGGMTDFQKRSEHQPSSDRVASPCHLKRPSDYPLLQPKEKLHEIPKLHLRMLYLGQAS</sequence>
<proteinExistence type="predicted"/>
<accession>A0A5B7H3H1</accession>
<comment type="caution">
    <text evidence="2">The sequence shown here is derived from an EMBL/GenBank/DDBJ whole genome shotgun (WGS) entry which is preliminary data.</text>
</comment>
<feature type="region of interest" description="Disordered" evidence="1">
    <location>
        <begin position="67"/>
        <end position="102"/>
    </location>
</feature>
<evidence type="ECO:0000313" key="2">
    <source>
        <dbReference type="EMBL" id="MPC67131.1"/>
    </source>
</evidence>
<dbReference type="EMBL" id="VSRR010025799">
    <property type="protein sequence ID" value="MPC67131.1"/>
    <property type="molecule type" value="Genomic_DNA"/>
</dbReference>
<gene>
    <name evidence="2" type="ORF">E2C01_061297</name>
</gene>
<evidence type="ECO:0000313" key="3">
    <source>
        <dbReference type="Proteomes" id="UP000324222"/>
    </source>
</evidence>
<reference evidence="2 3" key="1">
    <citation type="submission" date="2019-05" db="EMBL/GenBank/DDBJ databases">
        <title>Another draft genome of Portunus trituberculatus and its Hox gene families provides insights of decapod evolution.</title>
        <authorList>
            <person name="Jeong J.-H."/>
            <person name="Song I."/>
            <person name="Kim S."/>
            <person name="Choi T."/>
            <person name="Kim D."/>
            <person name="Ryu S."/>
            <person name="Kim W."/>
        </authorList>
    </citation>
    <scope>NUCLEOTIDE SEQUENCE [LARGE SCALE GENOMIC DNA]</scope>
    <source>
        <tissue evidence="2">Muscle</tissue>
    </source>
</reference>
<keyword evidence="3" id="KW-1185">Reference proteome</keyword>
<dbReference type="Proteomes" id="UP000324222">
    <property type="component" value="Unassembled WGS sequence"/>
</dbReference>
<dbReference type="AlphaFoldDB" id="A0A5B7H3H1"/>
<name>A0A5B7H3H1_PORTR</name>